<reference evidence="2" key="1">
    <citation type="submission" date="2017-12" db="EMBL/GenBank/DDBJ databases">
        <authorList>
            <person name="Diaz M."/>
        </authorList>
    </citation>
    <scope>NUCLEOTIDE SEQUENCE [LARGE SCALE GENOMIC DNA]</scope>
    <source>
        <strain evidence="2">FI11154</strain>
    </source>
</reference>
<dbReference type="EMBL" id="OOFM01000001">
    <property type="protein sequence ID" value="SPL61943.1"/>
    <property type="molecule type" value="Genomic_DNA"/>
</dbReference>
<gene>
    <name evidence="1" type="ORF">OHAE_4735</name>
</gene>
<evidence type="ECO:0000313" key="2">
    <source>
        <dbReference type="Proteomes" id="UP000246073"/>
    </source>
</evidence>
<protein>
    <submittedName>
        <fullName evidence="1">Uncharacterized protein</fullName>
    </submittedName>
</protein>
<accession>A0A2P9HCY0</accession>
<organism evidence="1 2">
    <name type="scientific">Ochrobactrum soli</name>
    <dbReference type="NCBI Taxonomy" id="2448455"/>
    <lineage>
        <taxon>Bacteria</taxon>
        <taxon>Pseudomonadati</taxon>
        <taxon>Pseudomonadota</taxon>
        <taxon>Alphaproteobacteria</taxon>
        <taxon>Hyphomicrobiales</taxon>
        <taxon>Brucellaceae</taxon>
        <taxon>Brucella/Ochrobactrum group</taxon>
        <taxon>Ochrobactrum</taxon>
    </lineage>
</organism>
<dbReference type="Proteomes" id="UP000246073">
    <property type="component" value="Unassembled WGS sequence"/>
</dbReference>
<name>A0A2P9HCY0_9HYPH</name>
<dbReference type="AlphaFoldDB" id="A0A2P9HCY0"/>
<sequence length="81" mass="8964">MGRKRRFIDDETIHPIVTMALLQSNPKSETESAIAVMQTGLAVIINVSSLFSSLLRDEKNEVNVLQLKPTDILSKAGIKIE</sequence>
<proteinExistence type="predicted"/>
<evidence type="ECO:0000313" key="1">
    <source>
        <dbReference type="EMBL" id="SPL61943.1"/>
    </source>
</evidence>